<keyword evidence="9" id="KW-1185">Reference proteome</keyword>
<sequence>MNVLAFIAAGAVILVSVSTVQGHGNLFTPPPPAWRHGRTLASDATGNTDNGQAH</sequence>
<dbReference type="VEuPathDB" id="FungiDB:PC110_g15867"/>
<proteinExistence type="predicted"/>
<evidence type="ECO:0000313" key="9">
    <source>
        <dbReference type="Proteomes" id="UP000251314"/>
    </source>
</evidence>
<dbReference type="OrthoDB" id="90302at2759"/>
<dbReference type="Proteomes" id="UP000735874">
    <property type="component" value="Unassembled WGS sequence"/>
</dbReference>
<feature type="region of interest" description="Disordered" evidence="1">
    <location>
        <begin position="26"/>
        <end position="54"/>
    </location>
</feature>
<evidence type="ECO:0000256" key="2">
    <source>
        <dbReference type="SAM" id="SignalP"/>
    </source>
</evidence>
<evidence type="ECO:0000313" key="7">
    <source>
        <dbReference type="EMBL" id="KAG3212281.1"/>
    </source>
</evidence>
<feature type="signal peptide" evidence="2">
    <location>
        <begin position="1"/>
        <end position="22"/>
    </location>
</feature>
<evidence type="ECO:0000313" key="5">
    <source>
        <dbReference type="EMBL" id="KAG2920504.1"/>
    </source>
</evidence>
<dbReference type="EMBL" id="RCMG01001105">
    <property type="protein sequence ID" value="KAG2836183.1"/>
    <property type="molecule type" value="Genomic_DNA"/>
</dbReference>
<dbReference type="Proteomes" id="UP000736787">
    <property type="component" value="Unassembled WGS sequence"/>
</dbReference>
<reference evidence="3" key="2">
    <citation type="submission" date="2018-10" db="EMBL/GenBank/DDBJ databases">
        <title>Effector identification in a new, highly contiguous assembly of the strawberry crown rot pathogen Phytophthora cactorum.</title>
        <authorList>
            <person name="Armitage A.D."/>
            <person name="Nellist C.F."/>
            <person name="Bates H."/>
            <person name="Vickerstaff R.J."/>
            <person name="Harrison R.J."/>
        </authorList>
    </citation>
    <scope>NUCLEOTIDE SEQUENCE</scope>
    <source>
        <strain evidence="3">15-7</strain>
        <strain evidence="4">4032</strain>
        <strain evidence="5">4040</strain>
        <strain evidence="6">P415</strain>
        <strain evidence="7">P421</strain>
    </source>
</reference>
<evidence type="ECO:0000313" key="8">
    <source>
        <dbReference type="EMBL" id="RAW27735.1"/>
    </source>
</evidence>
<dbReference type="EMBL" id="MJFZ01000542">
    <property type="protein sequence ID" value="RAW27735.1"/>
    <property type="molecule type" value="Genomic_DNA"/>
</dbReference>
<dbReference type="Proteomes" id="UP000760860">
    <property type="component" value="Unassembled WGS sequence"/>
</dbReference>
<dbReference type="Proteomes" id="UP000251314">
    <property type="component" value="Unassembled WGS sequence"/>
</dbReference>
<evidence type="ECO:0000313" key="4">
    <source>
        <dbReference type="EMBL" id="KAG2895580.1"/>
    </source>
</evidence>
<dbReference type="Proteomes" id="UP000697107">
    <property type="component" value="Unassembled WGS sequence"/>
</dbReference>
<comment type="caution">
    <text evidence="8">The sequence shown here is derived from an EMBL/GenBank/DDBJ whole genome shotgun (WGS) entry which is preliminary data.</text>
</comment>
<keyword evidence="2" id="KW-0732">Signal</keyword>
<evidence type="ECO:0000313" key="3">
    <source>
        <dbReference type="EMBL" id="KAG2836183.1"/>
    </source>
</evidence>
<dbReference type="Proteomes" id="UP000774804">
    <property type="component" value="Unassembled WGS sequence"/>
</dbReference>
<feature type="chain" id="PRO_5039985522" description="RxLR effector protein" evidence="2">
    <location>
        <begin position="23"/>
        <end position="54"/>
    </location>
</feature>
<accession>A0A329RTB4</accession>
<organism evidence="8 9">
    <name type="scientific">Phytophthora cactorum</name>
    <dbReference type="NCBI Taxonomy" id="29920"/>
    <lineage>
        <taxon>Eukaryota</taxon>
        <taxon>Sar</taxon>
        <taxon>Stramenopiles</taxon>
        <taxon>Oomycota</taxon>
        <taxon>Peronosporomycetes</taxon>
        <taxon>Peronosporales</taxon>
        <taxon>Peronosporaceae</taxon>
        <taxon>Phytophthora</taxon>
    </lineage>
</organism>
<dbReference type="AlphaFoldDB" id="A0A329RTB4"/>
<dbReference type="EMBL" id="RCMK01000584">
    <property type="protein sequence ID" value="KAG2920504.1"/>
    <property type="molecule type" value="Genomic_DNA"/>
</dbReference>
<gene>
    <name evidence="8" type="ORF">PC110_g15867</name>
    <name evidence="3" type="ORF">PC113_g20085</name>
    <name evidence="4" type="ORF">PC115_g17765</name>
    <name evidence="5" type="ORF">PC117_g16458</name>
    <name evidence="6" type="ORF">PC118_g15216</name>
    <name evidence="7" type="ORF">PC129_g16758</name>
</gene>
<dbReference type="EMBL" id="RCMV01000856">
    <property type="protein sequence ID" value="KAG3212281.1"/>
    <property type="molecule type" value="Genomic_DNA"/>
</dbReference>
<evidence type="ECO:0000256" key="1">
    <source>
        <dbReference type="SAM" id="MobiDB-lite"/>
    </source>
</evidence>
<evidence type="ECO:0008006" key="10">
    <source>
        <dbReference type="Google" id="ProtNLM"/>
    </source>
</evidence>
<feature type="compositionally biased region" description="Polar residues" evidence="1">
    <location>
        <begin position="42"/>
        <end position="54"/>
    </location>
</feature>
<name>A0A329RTB4_9STRA</name>
<evidence type="ECO:0000313" key="6">
    <source>
        <dbReference type="EMBL" id="KAG2973283.1"/>
    </source>
</evidence>
<dbReference type="EMBL" id="RCML01000582">
    <property type="protein sequence ID" value="KAG2973283.1"/>
    <property type="molecule type" value="Genomic_DNA"/>
</dbReference>
<protein>
    <recommendedName>
        <fullName evidence="10">RxLR effector protein</fullName>
    </recommendedName>
</protein>
<reference evidence="8 9" key="1">
    <citation type="submission" date="2018-01" db="EMBL/GenBank/DDBJ databases">
        <title>Draft genome of the strawberry crown rot pathogen Phytophthora cactorum.</title>
        <authorList>
            <person name="Armitage A.D."/>
            <person name="Lysoe E."/>
            <person name="Nellist C.F."/>
            <person name="Harrison R.J."/>
            <person name="Brurberg M.B."/>
        </authorList>
    </citation>
    <scope>NUCLEOTIDE SEQUENCE [LARGE SCALE GENOMIC DNA]</scope>
    <source>
        <strain evidence="8 9">10300</strain>
    </source>
</reference>
<dbReference type="EMBL" id="RCMI01000867">
    <property type="protein sequence ID" value="KAG2895580.1"/>
    <property type="molecule type" value="Genomic_DNA"/>
</dbReference>